<feature type="compositionally biased region" description="Low complexity" evidence="1">
    <location>
        <begin position="333"/>
        <end position="359"/>
    </location>
</feature>
<feature type="compositionally biased region" description="Polar residues" evidence="1">
    <location>
        <begin position="660"/>
        <end position="674"/>
    </location>
</feature>
<feature type="region of interest" description="Disordered" evidence="1">
    <location>
        <begin position="1"/>
        <end position="240"/>
    </location>
</feature>
<comment type="caution">
    <text evidence="2">The sequence shown here is derived from an EMBL/GenBank/DDBJ whole genome shotgun (WGS) entry which is preliminary data.</text>
</comment>
<feature type="compositionally biased region" description="Basic and acidic residues" evidence="1">
    <location>
        <begin position="692"/>
        <end position="714"/>
    </location>
</feature>
<reference evidence="2 3" key="1">
    <citation type="submission" date="2015-07" db="EMBL/GenBank/DDBJ databases">
        <title>Emmonsia species relationships and genome sequence.</title>
        <authorList>
            <person name="Cuomo C.A."/>
            <person name="Schwartz I.S."/>
            <person name="Kenyon C."/>
            <person name="de Hoog G.S."/>
            <person name="Govender N.P."/>
            <person name="Botha A."/>
            <person name="Moreno L."/>
            <person name="de Vries M."/>
            <person name="Munoz J.F."/>
            <person name="Stielow J.B."/>
        </authorList>
    </citation>
    <scope>NUCLEOTIDE SEQUENCE [LARGE SCALE GENOMIC DNA]</scope>
    <source>
        <strain evidence="2 3">CBS 136260</strain>
    </source>
</reference>
<feature type="compositionally biased region" description="Basic residues" evidence="1">
    <location>
        <begin position="17"/>
        <end position="39"/>
    </location>
</feature>
<feature type="compositionally biased region" description="Pro residues" evidence="1">
    <location>
        <begin position="646"/>
        <end position="658"/>
    </location>
</feature>
<feature type="compositionally biased region" description="Polar residues" evidence="1">
    <location>
        <begin position="199"/>
        <end position="209"/>
    </location>
</feature>
<dbReference type="OrthoDB" id="5244480at2759"/>
<protein>
    <submittedName>
        <fullName evidence="2">Uncharacterized protein</fullName>
    </submittedName>
</protein>
<feature type="compositionally biased region" description="Low complexity" evidence="1">
    <location>
        <begin position="210"/>
        <end position="233"/>
    </location>
</feature>
<feature type="compositionally biased region" description="Low complexity" evidence="1">
    <location>
        <begin position="366"/>
        <end position="385"/>
    </location>
</feature>
<dbReference type="STRING" id="1658172.A0A1B7P5H7"/>
<feature type="compositionally biased region" description="Basic and acidic residues" evidence="1">
    <location>
        <begin position="590"/>
        <end position="619"/>
    </location>
</feature>
<feature type="compositionally biased region" description="Low complexity" evidence="1">
    <location>
        <begin position="180"/>
        <end position="191"/>
    </location>
</feature>
<keyword evidence="3" id="KW-1185">Reference proteome</keyword>
<sequence>MSQFRRRQPSEDSLHQRQPHLQHHQPHQPHPYNYHHHHQPPPPPRQQHNHHSNYTPYTPYTPYTYSPYSPPSPSDPQQREAAAGGAGHSFNEASSPLMPISLIPRDYLTQHSDAANPSAGSSSSPLSKTNSNNSSNFSNFSHSDHNFRSQAPVLPPIRTTTTEPSTATLYRPRTRPPLPSSLSPSSFSSSSQPHGCALTPQSPSLNQEDSPVSISPTSTTPRAPCSAISSNSSPSPPLLPPLSASTFTQVSAFPVPPKTTTFTVATTTSSSIEPSTTDRIQNQSPEALKYHPAPPDRLAGSSQLRGANGNMPKSSSYDVLRKASDPPRPVTMNSNNNNNINTINNRNTNNNNIHNINNNGVRRVTSPNSVSPSPSLSNPALSSAVGDRIRTMPRTSSIDSAISSISSAHSHKSSPEANNVTSEDIANLISTAGSAEAVIIHLLKEKQQAASQNAQLWRLVDKQRTMVLGLNKDLERAMKDKERYRKKLKELQTNQPPIPERTVVDGEPASEGDNNSSKETASGHDRTKQSDAAMRSSLDEPAMLPSHSHLSHSHTNPQLIRGGTPSSRPSSPSDIARAEQPAVNNYTNHHLRDSPTDSFMHEKQREQAKALENRNDNKNEINTPDPKLKNALPANLRAGGPDPQKQAPPPLRRPPPAPLNLSQTERNHVQSQRANVAVGDDSDYGDTLETDGIPRMENRGRRKTREEDDREREALLLQEKAARSASSKMKAKVMQPPEGAQKPHQPTQGFGGNRIVAHSPPPGLSQQISPLDSLASMLSLRLVKLRRLTGIE</sequence>
<evidence type="ECO:0000313" key="2">
    <source>
        <dbReference type="EMBL" id="OAX84276.1"/>
    </source>
</evidence>
<feature type="region of interest" description="Disordered" evidence="1">
    <location>
        <begin position="284"/>
        <end position="419"/>
    </location>
</feature>
<feature type="compositionally biased region" description="Low complexity" evidence="1">
    <location>
        <begin position="54"/>
        <end position="67"/>
    </location>
</feature>
<feature type="region of interest" description="Disordered" evidence="1">
    <location>
        <begin position="488"/>
        <end position="768"/>
    </location>
</feature>
<organism evidence="2 3">
    <name type="scientific">Emergomyces africanus</name>
    <dbReference type="NCBI Taxonomy" id="1955775"/>
    <lineage>
        <taxon>Eukaryota</taxon>
        <taxon>Fungi</taxon>
        <taxon>Dikarya</taxon>
        <taxon>Ascomycota</taxon>
        <taxon>Pezizomycotina</taxon>
        <taxon>Eurotiomycetes</taxon>
        <taxon>Eurotiomycetidae</taxon>
        <taxon>Onygenales</taxon>
        <taxon>Ajellomycetaceae</taxon>
        <taxon>Emergomyces</taxon>
    </lineage>
</organism>
<dbReference type="Proteomes" id="UP000091918">
    <property type="component" value="Unassembled WGS sequence"/>
</dbReference>
<feature type="compositionally biased region" description="Acidic residues" evidence="1">
    <location>
        <begin position="680"/>
        <end position="689"/>
    </location>
</feature>
<accession>A0A1B7P5H7</accession>
<name>A0A1B7P5H7_9EURO</name>
<proteinExistence type="predicted"/>
<dbReference type="EMBL" id="LGUA01000090">
    <property type="protein sequence ID" value="OAX84276.1"/>
    <property type="molecule type" value="Genomic_DNA"/>
</dbReference>
<feature type="compositionally biased region" description="Polar residues" evidence="1">
    <location>
        <begin position="158"/>
        <end position="168"/>
    </location>
</feature>
<evidence type="ECO:0000313" key="3">
    <source>
        <dbReference type="Proteomes" id="UP000091918"/>
    </source>
</evidence>
<feature type="compositionally biased region" description="Low complexity" evidence="1">
    <location>
        <begin position="112"/>
        <end position="141"/>
    </location>
</feature>
<feature type="compositionally biased region" description="Low complexity" evidence="1">
    <location>
        <begin position="396"/>
        <end position="408"/>
    </location>
</feature>
<gene>
    <name evidence="2" type="ORF">ACJ72_01365</name>
</gene>
<dbReference type="AlphaFoldDB" id="A0A1B7P5H7"/>
<evidence type="ECO:0000256" key="1">
    <source>
        <dbReference type="SAM" id="MobiDB-lite"/>
    </source>
</evidence>
<feature type="compositionally biased region" description="Polar residues" evidence="1">
    <location>
        <begin position="300"/>
        <end position="317"/>
    </location>
</feature>